<sequence>MRKKNRTSLMMMYSLTLGVAIAGCSPADQPVESVQPSEKTAETTVNDSDSQKILAQVELAACSEESIKKTTLPNPSVKKWRPLEAGQPLSGIAAISVDPIFDGAGYGWKPGTSYAITKDGSVWRWGYVDGPVDFPVQIKGLRGVKQISDSFALTNDGQVWKLNSQGAAEKIKELENSESIQVVDMFEALIVLKKDGTLWKHDINTEKPEQLIGFVNIQKLYGSASSLFLVDSTGKLSYVDGSGGGQLTAENQQIIPVPGKVTLIAVDYRDHGLIQVDSGEVFVFSSKEKAPQRMPVADGAKRLAVTADDMYLMVKTDGSVWGWGANMNSMLGDEGPTTIDQPVQIQGLTRIIDIQAGTDHAIALDKGGHVYSWGSNMTGQLGRVPVLFGQWTEIGQLPDIQQVVTKLDKPFFVRLDGSIWSMYENRTTYEVKGPAQIRKLDSMDGTPVTINKAGQLQMWENDFTGCQTLPLPFSVKDMVGGDSHLLVRTEDDRYIAIAFDYDNARSYDRKMVPGKAELVEIDSSLASRITNLYANQYTFLALTQEGEVLYADRTKEDAFRFKKVPDLRNIKGLAPEYFVRYTHDPASIWVRDDKGRVEELLLQPEFEHTQKINSIRVEKSANVEEGIDKMSGRLRLTTDGQIFEHEWGPSVKSKIPEPVRLVSSTYRYAIEGPGSHYHMLVTENDKLIVIGYNPFGQKSGHPDQVISLGDRK</sequence>
<dbReference type="Pfam" id="PF00415">
    <property type="entry name" value="RCC1"/>
    <property type="match status" value="1"/>
</dbReference>
<evidence type="ECO:0000256" key="1">
    <source>
        <dbReference type="SAM" id="SignalP"/>
    </source>
</evidence>
<reference evidence="2 5" key="3">
    <citation type="submission" date="2019-06" db="EMBL/GenBank/DDBJ databases">
        <title>Whole genome shotgun sequence of Brevibacillus reuszeri NBRC 15719.</title>
        <authorList>
            <person name="Hosoyama A."/>
            <person name="Uohara A."/>
            <person name="Ohji S."/>
            <person name="Ichikawa N."/>
        </authorList>
    </citation>
    <scope>NUCLEOTIDE SEQUENCE [LARGE SCALE GENOMIC DNA]</scope>
    <source>
        <strain evidence="2 5">NBRC 15719</strain>
    </source>
</reference>
<feature type="signal peptide" evidence="1">
    <location>
        <begin position="1"/>
        <end position="22"/>
    </location>
</feature>
<evidence type="ECO:0000313" key="4">
    <source>
        <dbReference type="Proteomes" id="UP000036834"/>
    </source>
</evidence>
<evidence type="ECO:0000313" key="2">
    <source>
        <dbReference type="EMBL" id="GED71790.1"/>
    </source>
</evidence>
<name>A0A0K9YNU1_9BACL</name>
<accession>A0A0K9YNU1</accession>
<dbReference type="PATRIC" id="fig|54915.3.peg.2160"/>
<reference evidence="4" key="1">
    <citation type="submission" date="2015-07" db="EMBL/GenBank/DDBJ databases">
        <title>Genome sequencing project for genomic taxonomy and phylogenomics of Bacillus-like bacteria.</title>
        <authorList>
            <person name="Liu B."/>
            <person name="Wang J."/>
            <person name="Zhu Y."/>
            <person name="Liu G."/>
            <person name="Chen Q."/>
            <person name="Chen Z."/>
            <person name="Lan J."/>
            <person name="Che J."/>
            <person name="Ge C."/>
            <person name="Shi H."/>
            <person name="Pan Z."/>
            <person name="Liu X."/>
        </authorList>
    </citation>
    <scope>NUCLEOTIDE SEQUENCE [LARGE SCALE GENOMIC DNA]</scope>
    <source>
        <strain evidence="4">DSM 9887</strain>
    </source>
</reference>
<dbReference type="PROSITE" id="PS50012">
    <property type="entry name" value="RCC1_3"/>
    <property type="match status" value="2"/>
</dbReference>
<protein>
    <submittedName>
        <fullName evidence="3">Uncharacterized protein</fullName>
    </submittedName>
</protein>
<gene>
    <name evidence="3" type="ORF">ADS79_15725</name>
    <name evidence="2" type="ORF">BRE01_54920</name>
</gene>
<proteinExistence type="predicted"/>
<keyword evidence="5" id="KW-1185">Reference proteome</keyword>
<dbReference type="InterPro" id="IPR009091">
    <property type="entry name" value="RCC1/BLIP-II"/>
</dbReference>
<reference evidence="3" key="2">
    <citation type="submission" date="2015-07" db="EMBL/GenBank/DDBJ databases">
        <title>MeaNS - Measles Nucleotide Surveillance Program.</title>
        <authorList>
            <person name="Tran T."/>
            <person name="Druce J."/>
        </authorList>
    </citation>
    <scope>NUCLEOTIDE SEQUENCE</scope>
    <source>
        <strain evidence="3">DSM 9887</strain>
    </source>
</reference>
<dbReference type="EMBL" id="LGIQ01000009">
    <property type="protein sequence ID" value="KNB70393.1"/>
    <property type="molecule type" value="Genomic_DNA"/>
</dbReference>
<dbReference type="SUPFAM" id="SSF50985">
    <property type="entry name" value="RCC1/BLIP-II"/>
    <property type="match status" value="2"/>
</dbReference>
<dbReference type="AlphaFoldDB" id="A0A0K9YNU1"/>
<evidence type="ECO:0000313" key="5">
    <source>
        <dbReference type="Proteomes" id="UP000319578"/>
    </source>
</evidence>
<dbReference type="Gene3D" id="2.130.10.30">
    <property type="entry name" value="Regulator of chromosome condensation 1/beta-lactamase-inhibitor protein II"/>
    <property type="match status" value="2"/>
</dbReference>
<dbReference type="OrthoDB" id="27389at2"/>
<dbReference type="Proteomes" id="UP000319578">
    <property type="component" value="Unassembled WGS sequence"/>
</dbReference>
<dbReference type="InterPro" id="IPR000408">
    <property type="entry name" value="Reg_chr_condens"/>
</dbReference>
<keyword evidence="1" id="KW-0732">Signal</keyword>
<dbReference type="EMBL" id="BJON01000023">
    <property type="protein sequence ID" value="GED71790.1"/>
    <property type="molecule type" value="Genomic_DNA"/>
</dbReference>
<dbReference type="RefSeq" id="WP_049739369.1">
    <property type="nucleotide sequence ID" value="NZ_BJON01000023.1"/>
</dbReference>
<organism evidence="3 4">
    <name type="scientific">Brevibacillus reuszeri</name>
    <dbReference type="NCBI Taxonomy" id="54915"/>
    <lineage>
        <taxon>Bacteria</taxon>
        <taxon>Bacillati</taxon>
        <taxon>Bacillota</taxon>
        <taxon>Bacilli</taxon>
        <taxon>Bacillales</taxon>
        <taxon>Paenibacillaceae</taxon>
        <taxon>Brevibacillus</taxon>
    </lineage>
</organism>
<dbReference type="PROSITE" id="PS51257">
    <property type="entry name" value="PROKAR_LIPOPROTEIN"/>
    <property type="match status" value="1"/>
</dbReference>
<comment type="caution">
    <text evidence="3">The sequence shown here is derived from an EMBL/GenBank/DDBJ whole genome shotgun (WGS) entry which is preliminary data.</text>
</comment>
<dbReference type="PANTHER" id="PTHR45982:SF1">
    <property type="entry name" value="REGULATOR OF CHROMOSOME CONDENSATION"/>
    <property type="match status" value="1"/>
</dbReference>
<dbReference type="InterPro" id="IPR051553">
    <property type="entry name" value="Ran_GTPase-activating"/>
</dbReference>
<dbReference type="Proteomes" id="UP000036834">
    <property type="component" value="Unassembled WGS sequence"/>
</dbReference>
<evidence type="ECO:0000313" key="3">
    <source>
        <dbReference type="EMBL" id="KNB70393.1"/>
    </source>
</evidence>
<feature type="chain" id="PRO_5039508666" evidence="1">
    <location>
        <begin position="23"/>
        <end position="712"/>
    </location>
</feature>
<dbReference type="PANTHER" id="PTHR45982">
    <property type="entry name" value="REGULATOR OF CHROMOSOME CONDENSATION"/>
    <property type="match status" value="1"/>
</dbReference>
<dbReference type="STRING" id="54915.ADS79_15725"/>